<dbReference type="EMBL" id="CP063458">
    <property type="protein sequence ID" value="QOV87957.1"/>
    <property type="molecule type" value="Genomic_DNA"/>
</dbReference>
<dbReference type="PANTHER" id="PTHR43179">
    <property type="entry name" value="RHAMNOSYLTRANSFERASE WBBL"/>
    <property type="match status" value="1"/>
</dbReference>
<evidence type="ECO:0000313" key="2">
    <source>
        <dbReference type="Proteomes" id="UP000593765"/>
    </source>
</evidence>
<dbReference type="Gene3D" id="3.90.550.10">
    <property type="entry name" value="Spore Coat Polysaccharide Biosynthesis Protein SpsA, Chain A"/>
    <property type="match status" value="1"/>
</dbReference>
<sequence length="320" mass="35148">MRLLVVILNYRSASLCIDCLKSIAPEIVANPGTSVVVTDAPSGDDSVARIGAAITDNQWGHWCALVPLPKNGGFAYGNNEAIRPALAGDDKPQYVLLLNPDTVVRPGAIGSLLSFMDANPKAGIAGSRLEHPDGQPQRSAFRFHSVLGELEAGLRLGPVSKVLKGRIVAPPVPQGDQPVPTDWVAGASMIIRREVFDAIGLLDDGYFMYFEEVDFCLRAARAGWRCWYVPASRVVHLVGQSSGVTDIKQANKRRPKYWFQSRRRFFVRNHGVIKTAVADLLWMAGFASFRLRRKIQRKPDTDPEKLLGDFARNSVLTGAR</sequence>
<name>A0A7M2WQY9_9BACT</name>
<accession>A0A7M2WQY9</accession>
<dbReference type="SUPFAM" id="SSF53448">
    <property type="entry name" value="Nucleotide-diphospho-sugar transferases"/>
    <property type="match status" value="1"/>
</dbReference>
<dbReference type="InterPro" id="IPR029044">
    <property type="entry name" value="Nucleotide-diphossugar_trans"/>
</dbReference>
<dbReference type="RefSeq" id="WP_206290909.1">
    <property type="nucleotide sequence ID" value="NZ_CP063458.1"/>
</dbReference>
<keyword evidence="2" id="KW-1185">Reference proteome</keyword>
<dbReference type="CDD" id="cd04186">
    <property type="entry name" value="GT_2_like_c"/>
    <property type="match status" value="1"/>
</dbReference>
<gene>
    <name evidence="1" type="ORF">IPV69_17005</name>
</gene>
<protein>
    <submittedName>
        <fullName evidence="1">Glycosyltransferase family 2 protein</fullName>
    </submittedName>
</protein>
<dbReference type="Pfam" id="PF13641">
    <property type="entry name" value="Glyco_tranf_2_3"/>
    <property type="match status" value="1"/>
</dbReference>
<evidence type="ECO:0000313" key="1">
    <source>
        <dbReference type="EMBL" id="QOV87957.1"/>
    </source>
</evidence>
<dbReference type="KEGG" id="hbs:IPV69_17005"/>
<dbReference type="AlphaFoldDB" id="A0A7M2WQY9"/>
<organism evidence="1 2">
    <name type="scientific">Humisphaera borealis</name>
    <dbReference type="NCBI Taxonomy" id="2807512"/>
    <lineage>
        <taxon>Bacteria</taxon>
        <taxon>Pseudomonadati</taxon>
        <taxon>Planctomycetota</taxon>
        <taxon>Phycisphaerae</taxon>
        <taxon>Tepidisphaerales</taxon>
        <taxon>Tepidisphaeraceae</taxon>
        <taxon>Humisphaera</taxon>
    </lineage>
</organism>
<dbReference type="PANTHER" id="PTHR43179:SF7">
    <property type="entry name" value="RHAMNOSYLTRANSFERASE WBBL"/>
    <property type="match status" value="1"/>
</dbReference>
<reference evidence="1 2" key="1">
    <citation type="submission" date="2020-10" db="EMBL/GenBank/DDBJ databases">
        <title>Wide distribution of Phycisphaera-like planctomycetes from WD2101 soil group in peatlands and genome analysis of the first cultivated representative.</title>
        <authorList>
            <person name="Dedysh S.N."/>
            <person name="Beletsky A.V."/>
            <person name="Ivanova A."/>
            <person name="Kulichevskaya I.S."/>
            <person name="Suzina N.E."/>
            <person name="Philippov D.A."/>
            <person name="Rakitin A.L."/>
            <person name="Mardanov A.V."/>
            <person name="Ravin N.V."/>
        </authorList>
    </citation>
    <scope>NUCLEOTIDE SEQUENCE [LARGE SCALE GENOMIC DNA]</scope>
    <source>
        <strain evidence="1 2">M1803</strain>
    </source>
</reference>
<proteinExistence type="predicted"/>
<dbReference type="Proteomes" id="UP000593765">
    <property type="component" value="Chromosome"/>
</dbReference>